<reference evidence="2 3" key="1">
    <citation type="submission" date="2022-01" db="EMBL/GenBank/DDBJ databases">
        <title>Collection of gut derived symbiotic bacterial strains cultured from healthy donors.</title>
        <authorList>
            <person name="Lin H."/>
            <person name="Kohout C."/>
            <person name="Waligurski E."/>
            <person name="Pamer E.G."/>
        </authorList>
    </citation>
    <scope>NUCLEOTIDE SEQUENCE [LARGE SCALE GENOMIC DNA]</scope>
    <source>
        <strain evidence="2 3">DFI.7.58</strain>
    </source>
</reference>
<dbReference type="CDD" id="cd03811">
    <property type="entry name" value="GT4_GT28_WabH-like"/>
    <property type="match status" value="1"/>
</dbReference>
<dbReference type="Proteomes" id="UP001298681">
    <property type="component" value="Unassembled WGS sequence"/>
</dbReference>
<dbReference type="PANTHER" id="PTHR12526">
    <property type="entry name" value="GLYCOSYLTRANSFERASE"/>
    <property type="match status" value="1"/>
</dbReference>
<dbReference type="EMBL" id="JAKNHQ010000003">
    <property type="protein sequence ID" value="MCG4609937.1"/>
    <property type="molecule type" value="Genomic_DNA"/>
</dbReference>
<accession>A0ABS9MI77</accession>
<dbReference type="Pfam" id="PF00534">
    <property type="entry name" value="Glycos_transf_1"/>
    <property type="match status" value="1"/>
</dbReference>
<dbReference type="Gene3D" id="3.40.50.2000">
    <property type="entry name" value="Glycogen Phosphorylase B"/>
    <property type="match status" value="2"/>
</dbReference>
<dbReference type="RefSeq" id="WP_237966413.1">
    <property type="nucleotide sequence ID" value="NZ_JAKNHQ010000003.1"/>
</dbReference>
<keyword evidence="3" id="KW-1185">Reference proteome</keyword>
<protein>
    <submittedName>
        <fullName evidence="2">Glycosyltransferase</fullName>
    </submittedName>
</protein>
<evidence type="ECO:0000313" key="2">
    <source>
        <dbReference type="EMBL" id="MCG4609937.1"/>
    </source>
</evidence>
<feature type="domain" description="Glycosyl transferase family 1" evidence="1">
    <location>
        <begin position="218"/>
        <end position="357"/>
    </location>
</feature>
<sequence>MKKRLIFVNNNLHSGGIQKSLLSLLSHIKDQYAVTLLLMSDTGEYKAQLSKGIQVLHCSPILRILGMSQKELWRENRLLFCIRSLFAALCRITGNSLLLRILSHAQKRLGPYDVAISCMHSEPPRVFYGGTNEIVLYRIRAAKKIAMVHADVLHNGSCTAATGKLYGQFDQIIACSKGCREQFVKAFPDLRDRVSVVSNFHRFHEIRALASQNPVAYPRDQIHVITVARLSKEKGIERALDAVRACVDAGIPIQYHIVGDGAGRQALQKRAAQLGLAGRVTFYGMQQNPYRFMKQADLFLLPSYHEAAPLVFTEAKCLGVPILATRTASVQEMILDDRAGWVCENTTAAIVHSLQEICFHREALQEKREGLSLKTYHNGEAIRQWNAVMKEQEI</sequence>
<comment type="caution">
    <text evidence="2">The sequence shown here is derived from an EMBL/GenBank/DDBJ whole genome shotgun (WGS) entry which is preliminary data.</text>
</comment>
<gene>
    <name evidence="2" type="ORF">L0P57_03150</name>
</gene>
<dbReference type="SUPFAM" id="SSF53756">
    <property type="entry name" value="UDP-Glycosyltransferase/glycogen phosphorylase"/>
    <property type="match status" value="1"/>
</dbReference>
<name>A0ABS9MI77_9FIRM</name>
<evidence type="ECO:0000259" key="1">
    <source>
        <dbReference type="Pfam" id="PF00534"/>
    </source>
</evidence>
<evidence type="ECO:0000313" key="3">
    <source>
        <dbReference type="Proteomes" id="UP001298681"/>
    </source>
</evidence>
<organism evidence="2 3">
    <name type="scientific">Anaeromassilibacillus senegalensis</name>
    <dbReference type="NCBI Taxonomy" id="1673717"/>
    <lineage>
        <taxon>Bacteria</taxon>
        <taxon>Bacillati</taxon>
        <taxon>Bacillota</taxon>
        <taxon>Clostridia</taxon>
        <taxon>Eubacteriales</taxon>
        <taxon>Acutalibacteraceae</taxon>
        <taxon>Anaeromassilibacillus</taxon>
    </lineage>
</organism>
<dbReference type="PANTHER" id="PTHR12526:SF637">
    <property type="entry name" value="GLYCOSYLTRANSFERASE EPSF-RELATED"/>
    <property type="match status" value="1"/>
</dbReference>
<dbReference type="InterPro" id="IPR001296">
    <property type="entry name" value="Glyco_trans_1"/>
</dbReference>
<proteinExistence type="predicted"/>